<dbReference type="RefSeq" id="WP_044251744.1">
    <property type="nucleotide sequence ID" value="NZ_ASRX01000118.1"/>
</dbReference>
<organism evidence="3 4">
    <name type="scientific">Chondromyces apiculatus DSM 436</name>
    <dbReference type="NCBI Taxonomy" id="1192034"/>
    <lineage>
        <taxon>Bacteria</taxon>
        <taxon>Pseudomonadati</taxon>
        <taxon>Myxococcota</taxon>
        <taxon>Polyangia</taxon>
        <taxon>Polyangiales</taxon>
        <taxon>Polyangiaceae</taxon>
        <taxon>Chondromyces</taxon>
    </lineage>
</organism>
<evidence type="ECO:0000259" key="2">
    <source>
        <dbReference type="PROSITE" id="PS50110"/>
    </source>
</evidence>
<reference evidence="3 4" key="1">
    <citation type="submission" date="2013-05" db="EMBL/GenBank/DDBJ databases">
        <title>Genome assembly of Chondromyces apiculatus DSM 436.</title>
        <authorList>
            <person name="Sharma G."/>
            <person name="Khatri I."/>
            <person name="Kaur C."/>
            <person name="Mayilraj S."/>
            <person name="Subramanian S."/>
        </authorList>
    </citation>
    <scope>NUCLEOTIDE SEQUENCE [LARGE SCALE GENOMIC DNA]</scope>
    <source>
        <strain evidence="3 4">DSM 436</strain>
    </source>
</reference>
<keyword evidence="1" id="KW-0597">Phosphoprotein</keyword>
<dbReference type="EMBL" id="ASRX01000118">
    <property type="protein sequence ID" value="EYF00294.1"/>
    <property type="molecule type" value="Genomic_DNA"/>
</dbReference>
<accession>A0A017STJ0</accession>
<evidence type="ECO:0000313" key="4">
    <source>
        <dbReference type="Proteomes" id="UP000019678"/>
    </source>
</evidence>
<dbReference type="OrthoDB" id="5510574at2"/>
<dbReference type="STRING" id="1192034.CAP_0984"/>
<dbReference type="SUPFAM" id="SSF52172">
    <property type="entry name" value="CheY-like"/>
    <property type="match status" value="1"/>
</dbReference>
<gene>
    <name evidence="3" type="ORF">CAP_0984</name>
</gene>
<sequence>MTDALARPILVLEDSDEDFDTLGEVARALGVANALRRALDGEAMLQLFHAASAALPALILIDLNTPGMDGRDVLAELKEDPARRAVPVVVLTTSTSDRDVRTCYERGANAYHAKTLRHEDYKQTLSAVLTYWLKLTVLPGGEAYL</sequence>
<dbReference type="InterPro" id="IPR052893">
    <property type="entry name" value="TCS_response_regulator"/>
</dbReference>
<keyword evidence="4" id="KW-1185">Reference proteome</keyword>
<dbReference type="Proteomes" id="UP000019678">
    <property type="component" value="Unassembled WGS sequence"/>
</dbReference>
<dbReference type="PANTHER" id="PTHR44520:SF2">
    <property type="entry name" value="RESPONSE REGULATOR RCP1"/>
    <property type="match status" value="1"/>
</dbReference>
<dbReference type="GO" id="GO:0000160">
    <property type="term" value="P:phosphorelay signal transduction system"/>
    <property type="evidence" value="ECO:0007669"/>
    <property type="project" value="InterPro"/>
</dbReference>
<dbReference type="AlphaFoldDB" id="A0A017STJ0"/>
<dbReference type="Gene3D" id="3.40.50.2300">
    <property type="match status" value="1"/>
</dbReference>
<dbReference type="eggNOG" id="COG0784">
    <property type="taxonomic scope" value="Bacteria"/>
</dbReference>
<name>A0A017STJ0_9BACT</name>
<proteinExistence type="predicted"/>
<evidence type="ECO:0000256" key="1">
    <source>
        <dbReference type="PROSITE-ProRule" id="PRU00169"/>
    </source>
</evidence>
<evidence type="ECO:0000313" key="3">
    <source>
        <dbReference type="EMBL" id="EYF00294.1"/>
    </source>
</evidence>
<dbReference type="CDD" id="cd17557">
    <property type="entry name" value="REC_Rcp-like"/>
    <property type="match status" value="1"/>
</dbReference>
<comment type="caution">
    <text evidence="3">The sequence shown here is derived from an EMBL/GenBank/DDBJ whole genome shotgun (WGS) entry which is preliminary data.</text>
</comment>
<dbReference type="InterPro" id="IPR011006">
    <property type="entry name" value="CheY-like_superfamily"/>
</dbReference>
<dbReference type="PROSITE" id="PS50110">
    <property type="entry name" value="RESPONSE_REGULATORY"/>
    <property type="match status" value="1"/>
</dbReference>
<dbReference type="InterPro" id="IPR001789">
    <property type="entry name" value="Sig_transdc_resp-reg_receiver"/>
</dbReference>
<dbReference type="SMART" id="SM00448">
    <property type="entry name" value="REC"/>
    <property type="match status" value="1"/>
</dbReference>
<protein>
    <submittedName>
        <fullName evidence="3">Response regulator receiver protein</fullName>
    </submittedName>
</protein>
<dbReference type="Pfam" id="PF00072">
    <property type="entry name" value="Response_reg"/>
    <property type="match status" value="1"/>
</dbReference>
<feature type="modified residue" description="4-aspartylphosphate" evidence="1">
    <location>
        <position position="62"/>
    </location>
</feature>
<feature type="domain" description="Response regulatory" evidence="2">
    <location>
        <begin position="8"/>
        <end position="129"/>
    </location>
</feature>
<dbReference type="PANTHER" id="PTHR44520">
    <property type="entry name" value="RESPONSE REGULATOR RCP1-RELATED"/>
    <property type="match status" value="1"/>
</dbReference>